<feature type="transmembrane region" description="Helical" evidence="1">
    <location>
        <begin position="167"/>
        <end position="193"/>
    </location>
</feature>
<gene>
    <name evidence="2" type="ORF">OOZ53_14205</name>
</gene>
<keyword evidence="3" id="KW-1185">Reference proteome</keyword>
<feature type="transmembrane region" description="Helical" evidence="1">
    <location>
        <begin position="79"/>
        <end position="108"/>
    </location>
</feature>
<organism evidence="2 3">
    <name type="scientific">Hoeflea poritis</name>
    <dbReference type="NCBI Taxonomy" id="2993659"/>
    <lineage>
        <taxon>Bacteria</taxon>
        <taxon>Pseudomonadati</taxon>
        <taxon>Pseudomonadota</taxon>
        <taxon>Alphaproteobacteria</taxon>
        <taxon>Hyphomicrobiales</taxon>
        <taxon>Rhizobiaceae</taxon>
        <taxon>Hoeflea</taxon>
    </lineage>
</organism>
<evidence type="ECO:0008006" key="4">
    <source>
        <dbReference type="Google" id="ProtNLM"/>
    </source>
</evidence>
<feature type="transmembrane region" description="Helical" evidence="1">
    <location>
        <begin position="36"/>
        <end position="58"/>
    </location>
</feature>
<feature type="transmembrane region" description="Helical" evidence="1">
    <location>
        <begin position="213"/>
        <end position="238"/>
    </location>
</feature>
<keyword evidence="1" id="KW-1133">Transmembrane helix</keyword>
<keyword evidence="1" id="KW-0812">Transmembrane</keyword>
<evidence type="ECO:0000313" key="2">
    <source>
        <dbReference type="EMBL" id="MDA4846512.1"/>
    </source>
</evidence>
<proteinExistence type="predicted"/>
<name>A0ABT4VP71_9HYPH</name>
<accession>A0ABT4VP71</accession>
<dbReference type="RefSeq" id="WP_271090266.1">
    <property type="nucleotide sequence ID" value="NZ_JAPJZH010000008.1"/>
</dbReference>
<feature type="transmembrane region" description="Helical" evidence="1">
    <location>
        <begin position="12"/>
        <end position="30"/>
    </location>
</feature>
<dbReference type="EMBL" id="JAPJZH010000008">
    <property type="protein sequence ID" value="MDA4846512.1"/>
    <property type="molecule type" value="Genomic_DNA"/>
</dbReference>
<comment type="caution">
    <text evidence="2">The sequence shown here is derived from an EMBL/GenBank/DDBJ whole genome shotgun (WGS) entry which is preliminary data.</text>
</comment>
<reference evidence="2" key="1">
    <citation type="submission" date="2022-11" db="EMBL/GenBank/DDBJ databases">
        <title>Hoeflea poritis sp. nov., isolated from scleractinian coral Porites lutea.</title>
        <authorList>
            <person name="Zhang G."/>
            <person name="Wei Q."/>
            <person name="Cai L."/>
        </authorList>
    </citation>
    <scope>NUCLEOTIDE SEQUENCE</scope>
    <source>
        <strain evidence="2">E7-10</strain>
    </source>
</reference>
<sequence length="256" mass="27873">MYRESFVLCKNVMRYFIFALGVQMAAEYFADRGLDGYLVIATTIAPFLSLSLMAYVTYTESLELVGRERTIAFSRVVGFAVRDLGIGVLIFVPFVLAVSIVFAIAGVYGNIDEIYMLSVFVGTVAAAIAYVVCYSLIGTILPAYMARRQLGLAAAFKRGKATFWGTAPLMLAGPAFLSIVSFGLYFSALALSAGEFPTSDTGIEFITAEGRPNIPVCLLFLMYNAITVFTVIMAVWVLSRTYLSSVGEPNLVTVFE</sequence>
<protein>
    <recommendedName>
        <fullName evidence="4">ABC transporter permease</fullName>
    </recommendedName>
</protein>
<dbReference type="Proteomes" id="UP001148313">
    <property type="component" value="Unassembled WGS sequence"/>
</dbReference>
<keyword evidence="1" id="KW-0472">Membrane</keyword>
<feature type="transmembrane region" description="Helical" evidence="1">
    <location>
        <begin position="114"/>
        <end position="146"/>
    </location>
</feature>
<evidence type="ECO:0000313" key="3">
    <source>
        <dbReference type="Proteomes" id="UP001148313"/>
    </source>
</evidence>
<evidence type="ECO:0000256" key="1">
    <source>
        <dbReference type="SAM" id="Phobius"/>
    </source>
</evidence>